<dbReference type="RefSeq" id="WP_107864664.1">
    <property type="nucleotide sequence ID" value="NZ_QAON01000002.1"/>
</dbReference>
<dbReference type="InterPro" id="IPR016484">
    <property type="entry name" value="GTPase_Der"/>
</dbReference>
<name>A0A2T5J2U0_9GAMM</name>
<dbReference type="PRINTS" id="PR00326">
    <property type="entry name" value="GTP1OBG"/>
</dbReference>
<feature type="binding site" evidence="8">
    <location>
        <begin position="182"/>
        <end position="189"/>
    </location>
    <ligand>
        <name>GTP</name>
        <dbReference type="ChEBI" id="CHEBI:37565"/>
        <label>2</label>
    </ligand>
</feature>
<dbReference type="InterPro" id="IPR032859">
    <property type="entry name" value="KH_dom-like"/>
</dbReference>
<keyword evidence="14" id="KW-1185">Reference proteome</keyword>
<dbReference type="Gene3D" id="3.40.50.300">
    <property type="entry name" value="P-loop containing nucleotide triphosphate hydrolases"/>
    <property type="match status" value="2"/>
</dbReference>
<evidence type="ECO:0000256" key="11">
    <source>
        <dbReference type="SAM" id="MobiDB-lite"/>
    </source>
</evidence>
<comment type="subunit">
    <text evidence="8">Associates with the 50S ribosomal subunit.</text>
</comment>
<feature type="domain" description="EngA-type G" evidence="12">
    <location>
        <begin position="3"/>
        <end position="166"/>
    </location>
</feature>
<dbReference type="PANTHER" id="PTHR43834">
    <property type="entry name" value="GTPASE DER"/>
    <property type="match status" value="1"/>
</dbReference>
<dbReference type="CDD" id="cd01894">
    <property type="entry name" value="EngA1"/>
    <property type="match status" value="1"/>
</dbReference>
<dbReference type="InterPro" id="IPR015946">
    <property type="entry name" value="KH_dom-like_a/b"/>
</dbReference>
<keyword evidence="4 10" id="KW-0677">Repeat</keyword>
<feature type="binding site" evidence="8">
    <location>
        <begin position="229"/>
        <end position="233"/>
    </location>
    <ligand>
        <name>GTP</name>
        <dbReference type="ChEBI" id="CHEBI:37565"/>
        <label>2</label>
    </ligand>
</feature>
<evidence type="ECO:0000256" key="3">
    <source>
        <dbReference type="ARBA" id="ARBA00022517"/>
    </source>
</evidence>
<comment type="caution">
    <text evidence="13">The sequence shown here is derived from an EMBL/GenBank/DDBJ whole genome shotgun (WGS) entry which is preliminary data.</text>
</comment>
<dbReference type="OrthoDB" id="9805918at2"/>
<accession>A0A2T5J2U0</accession>
<keyword evidence="3 8" id="KW-0690">Ribosome biogenesis</keyword>
<keyword evidence="6 8" id="KW-0342">GTP-binding</keyword>
<feature type="binding site" evidence="8">
    <location>
        <begin position="118"/>
        <end position="121"/>
    </location>
    <ligand>
        <name>GTP</name>
        <dbReference type="ChEBI" id="CHEBI:37565"/>
        <label>1</label>
    </ligand>
</feature>
<dbReference type="GO" id="GO:0043022">
    <property type="term" value="F:ribosome binding"/>
    <property type="evidence" value="ECO:0007669"/>
    <property type="project" value="TreeGrafter"/>
</dbReference>
<evidence type="ECO:0000259" key="12">
    <source>
        <dbReference type="PROSITE" id="PS51712"/>
    </source>
</evidence>
<gene>
    <name evidence="8" type="primary">der</name>
    <name evidence="13" type="ORF">C8N29_102224</name>
</gene>
<organism evidence="13 14">
    <name type="scientific">Agitococcus lubricus</name>
    <dbReference type="NCBI Taxonomy" id="1077255"/>
    <lineage>
        <taxon>Bacteria</taxon>
        <taxon>Pseudomonadati</taxon>
        <taxon>Pseudomonadota</taxon>
        <taxon>Gammaproteobacteria</taxon>
        <taxon>Moraxellales</taxon>
        <taxon>Moraxellaceae</taxon>
        <taxon>Agitococcus</taxon>
    </lineage>
</organism>
<dbReference type="PROSITE" id="PS51712">
    <property type="entry name" value="G_ENGA"/>
    <property type="match status" value="2"/>
</dbReference>
<dbReference type="FunFam" id="3.30.300.20:FF:000004">
    <property type="entry name" value="GTPase Der"/>
    <property type="match status" value="1"/>
</dbReference>
<evidence type="ECO:0000256" key="2">
    <source>
        <dbReference type="ARBA" id="ARBA00020953"/>
    </source>
</evidence>
<feature type="domain" description="EngA-type G" evidence="12">
    <location>
        <begin position="176"/>
        <end position="349"/>
    </location>
</feature>
<dbReference type="PIRSF" id="PIRSF006485">
    <property type="entry name" value="GTP-binding_EngA"/>
    <property type="match status" value="1"/>
</dbReference>
<dbReference type="InterPro" id="IPR031166">
    <property type="entry name" value="G_ENGA"/>
</dbReference>
<comment type="function">
    <text evidence="8 10">GTPase that plays an essential role in the late steps of ribosome biogenesis.</text>
</comment>
<dbReference type="InterPro" id="IPR005225">
    <property type="entry name" value="Small_GTP-bd"/>
</dbReference>
<dbReference type="NCBIfam" id="TIGR00231">
    <property type="entry name" value="small_GTP"/>
    <property type="match status" value="2"/>
</dbReference>
<feature type="region of interest" description="Disordered" evidence="11">
    <location>
        <begin position="433"/>
        <end position="464"/>
    </location>
</feature>
<proteinExistence type="inferred from homology"/>
<dbReference type="GO" id="GO:0005525">
    <property type="term" value="F:GTP binding"/>
    <property type="evidence" value="ECO:0007669"/>
    <property type="project" value="UniProtKB-UniRule"/>
</dbReference>
<dbReference type="Gene3D" id="3.30.300.20">
    <property type="match status" value="1"/>
</dbReference>
<feature type="compositionally biased region" description="Basic and acidic residues" evidence="11">
    <location>
        <begin position="436"/>
        <end position="464"/>
    </location>
</feature>
<dbReference type="SUPFAM" id="SSF52540">
    <property type="entry name" value="P-loop containing nucleoside triphosphate hydrolases"/>
    <property type="match status" value="2"/>
</dbReference>
<dbReference type="HAMAP" id="MF_00195">
    <property type="entry name" value="GTPase_Der"/>
    <property type="match status" value="1"/>
</dbReference>
<feature type="binding site" evidence="8">
    <location>
        <begin position="9"/>
        <end position="16"/>
    </location>
    <ligand>
        <name>GTP</name>
        <dbReference type="ChEBI" id="CHEBI:37565"/>
        <label>1</label>
    </ligand>
</feature>
<evidence type="ECO:0000256" key="10">
    <source>
        <dbReference type="RuleBase" id="RU004481"/>
    </source>
</evidence>
<keyword evidence="5 8" id="KW-0547">Nucleotide-binding</keyword>
<dbReference type="GO" id="GO:0042254">
    <property type="term" value="P:ribosome biogenesis"/>
    <property type="evidence" value="ECO:0007669"/>
    <property type="project" value="UniProtKB-KW"/>
</dbReference>
<evidence type="ECO:0000256" key="5">
    <source>
        <dbReference type="ARBA" id="ARBA00022741"/>
    </source>
</evidence>
<dbReference type="FunFam" id="3.40.50.300:FF:000057">
    <property type="entry name" value="GTPase Der"/>
    <property type="match status" value="1"/>
</dbReference>
<dbReference type="Pfam" id="PF14714">
    <property type="entry name" value="KH_dom-like"/>
    <property type="match status" value="1"/>
</dbReference>
<evidence type="ECO:0000256" key="7">
    <source>
        <dbReference type="ARBA" id="ARBA00032345"/>
    </source>
</evidence>
<evidence type="ECO:0000256" key="6">
    <source>
        <dbReference type="ARBA" id="ARBA00023134"/>
    </source>
</evidence>
<evidence type="ECO:0000256" key="9">
    <source>
        <dbReference type="PROSITE-ProRule" id="PRU01049"/>
    </source>
</evidence>
<dbReference type="Pfam" id="PF01926">
    <property type="entry name" value="MMR_HSR1"/>
    <property type="match status" value="2"/>
</dbReference>
<feature type="binding site" evidence="8">
    <location>
        <begin position="294"/>
        <end position="297"/>
    </location>
    <ligand>
        <name>GTP</name>
        <dbReference type="ChEBI" id="CHEBI:37565"/>
        <label>2</label>
    </ligand>
</feature>
<protein>
    <recommendedName>
        <fullName evidence="2 8">GTPase Der</fullName>
    </recommendedName>
    <alternativeName>
        <fullName evidence="7 8">GTP-binding protein EngA</fullName>
    </alternativeName>
</protein>
<evidence type="ECO:0000256" key="8">
    <source>
        <dbReference type="HAMAP-Rule" id="MF_00195"/>
    </source>
</evidence>
<dbReference type="CDD" id="cd01895">
    <property type="entry name" value="EngA2"/>
    <property type="match status" value="1"/>
</dbReference>
<evidence type="ECO:0000256" key="4">
    <source>
        <dbReference type="ARBA" id="ARBA00022737"/>
    </source>
</evidence>
<comment type="similarity">
    <text evidence="1 8 9 10">Belongs to the TRAFAC class TrmE-Era-EngA-EngB-Septin-like GTPase superfamily. EngA (Der) GTPase family.</text>
</comment>
<dbReference type="InterPro" id="IPR027417">
    <property type="entry name" value="P-loop_NTPase"/>
</dbReference>
<evidence type="ECO:0000313" key="14">
    <source>
        <dbReference type="Proteomes" id="UP000244223"/>
    </source>
</evidence>
<dbReference type="InterPro" id="IPR006073">
    <property type="entry name" value="GTP-bd"/>
</dbReference>
<reference evidence="13 14" key="1">
    <citation type="submission" date="2018-04" db="EMBL/GenBank/DDBJ databases">
        <title>Genomic Encyclopedia of Archaeal and Bacterial Type Strains, Phase II (KMG-II): from individual species to whole genera.</title>
        <authorList>
            <person name="Goeker M."/>
        </authorList>
    </citation>
    <scope>NUCLEOTIDE SEQUENCE [LARGE SCALE GENOMIC DNA]</scope>
    <source>
        <strain evidence="13 14">DSM 5822</strain>
    </source>
</reference>
<dbReference type="PANTHER" id="PTHR43834:SF6">
    <property type="entry name" value="GTPASE DER"/>
    <property type="match status" value="1"/>
</dbReference>
<dbReference type="EMBL" id="QAON01000002">
    <property type="protein sequence ID" value="PTQ90824.1"/>
    <property type="molecule type" value="Genomic_DNA"/>
</dbReference>
<dbReference type="NCBIfam" id="TIGR03594">
    <property type="entry name" value="GTPase_EngA"/>
    <property type="match status" value="1"/>
</dbReference>
<feature type="binding site" evidence="8">
    <location>
        <begin position="56"/>
        <end position="60"/>
    </location>
    <ligand>
        <name>GTP</name>
        <dbReference type="ChEBI" id="CHEBI:37565"/>
        <label>1</label>
    </ligand>
</feature>
<evidence type="ECO:0000313" key="13">
    <source>
        <dbReference type="EMBL" id="PTQ90824.1"/>
    </source>
</evidence>
<dbReference type="Proteomes" id="UP000244223">
    <property type="component" value="Unassembled WGS sequence"/>
</dbReference>
<evidence type="ECO:0000256" key="1">
    <source>
        <dbReference type="ARBA" id="ARBA00008279"/>
    </source>
</evidence>
<dbReference type="FunFam" id="3.40.50.300:FF:000040">
    <property type="entry name" value="GTPase Der"/>
    <property type="match status" value="1"/>
</dbReference>
<sequence>MKPVIALIGRPNVGKSTLFNQLTKTRNALVANLPGLTRDRQYGDGKFDNKSFIVIDTGGLGESDEGIDAYMAEQAKTAIQEADIVLFVVDARAGLLGSDEMIADHIRRLNKTSYLVVNKIDGLHEDAAVAEFHRLGFSQIFQTAASHGRGVFQLISDVLAPFPDDAPELSEAETGIKIAVVGRPNVGKSTLVNRMLGEDRVIVYDMPGTTRDSIYIPYERNGKKYTLIDTAGVRRRGRVQETVEKFSVIKTLQAIKDAHVVIIVFDAREGIVEQDLHMLGFALDSGRAVVLAINKWDNMTEYDRNQVKGAIDRRLDFIPFVKIHLISALHGTGVGDLYPSVQRAYDSAMLKVPTNRLTQILQDAVEGHQPPLVNGRRIKLRYAHMGGQNPPVIVIHGNQTESVPKDYKRYLENIFIKVLKLQGTPVQLEFKTGDNPYKDEVKLKPAQLEKKRRFVPEHKKREKR</sequence>
<dbReference type="AlphaFoldDB" id="A0A2T5J2U0"/>